<dbReference type="InParanoid" id="A0A2V0P6W5"/>
<evidence type="ECO:0000256" key="2">
    <source>
        <dbReference type="ARBA" id="ARBA00022525"/>
    </source>
</evidence>
<dbReference type="PROSITE" id="PS00280">
    <property type="entry name" value="BPTI_KUNITZ_1"/>
    <property type="match status" value="1"/>
</dbReference>
<dbReference type="InterPro" id="IPR020901">
    <property type="entry name" value="Prtase_inh_Kunz-CS"/>
</dbReference>
<dbReference type="InterPro" id="IPR036880">
    <property type="entry name" value="Kunitz_BPTI_sf"/>
</dbReference>
<evidence type="ECO:0000256" key="4">
    <source>
        <dbReference type="ARBA" id="ARBA00023157"/>
    </source>
</evidence>
<evidence type="ECO:0000256" key="3">
    <source>
        <dbReference type="ARBA" id="ARBA00022729"/>
    </source>
</evidence>
<keyword evidence="8" id="KW-1185">Reference proteome</keyword>
<proteinExistence type="predicted"/>
<dbReference type="InterPro" id="IPR002223">
    <property type="entry name" value="Kunitz_BPTI"/>
</dbReference>
<dbReference type="OrthoDB" id="5950222at2759"/>
<comment type="subcellular location">
    <subcellularLocation>
        <location evidence="1">Secreted</location>
    </subcellularLocation>
</comment>
<organism evidence="7 8">
    <name type="scientific">Raphidocelis subcapitata</name>
    <dbReference type="NCBI Taxonomy" id="307507"/>
    <lineage>
        <taxon>Eukaryota</taxon>
        <taxon>Viridiplantae</taxon>
        <taxon>Chlorophyta</taxon>
        <taxon>core chlorophytes</taxon>
        <taxon>Chlorophyceae</taxon>
        <taxon>CS clade</taxon>
        <taxon>Sphaeropleales</taxon>
        <taxon>Selenastraceae</taxon>
        <taxon>Raphidocelis</taxon>
    </lineage>
</organism>
<keyword evidence="2" id="KW-0964">Secreted</keyword>
<dbReference type="Pfam" id="PF00014">
    <property type="entry name" value="Kunitz_BPTI"/>
    <property type="match status" value="1"/>
</dbReference>
<gene>
    <name evidence="7" type="ORF">Rsub_08596</name>
</gene>
<dbReference type="GO" id="GO:0048019">
    <property type="term" value="F:receptor antagonist activity"/>
    <property type="evidence" value="ECO:0007669"/>
    <property type="project" value="TreeGrafter"/>
</dbReference>
<evidence type="ECO:0000313" key="8">
    <source>
        <dbReference type="Proteomes" id="UP000247498"/>
    </source>
</evidence>
<protein>
    <recommendedName>
        <fullName evidence="6">BPTI/Kunitz inhibitor domain-containing protein</fullName>
    </recommendedName>
</protein>
<dbReference type="SMART" id="SM00131">
    <property type="entry name" value="KU"/>
    <property type="match status" value="1"/>
</dbReference>
<dbReference type="GO" id="GO:0050431">
    <property type="term" value="F:transforming growth factor beta binding"/>
    <property type="evidence" value="ECO:0007669"/>
    <property type="project" value="TreeGrafter"/>
</dbReference>
<keyword evidence="4" id="KW-1015">Disulfide bond</keyword>
<dbReference type="SUPFAM" id="SSF57362">
    <property type="entry name" value="BPTI-like"/>
    <property type="match status" value="1"/>
</dbReference>
<dbReference type="Gene3D" id="4.10.410.10">
    <property type="entry name" value="Pancreatic trypsin inhibitor Kunitz domain"/>
    <property type="match status" value="1"/>
</dbReference>
<dbReference type="Proteomes" id="UP000247498">
    <property type="component" value="Unassembled WGS sequence"/>
</dbReference>
<comment type="caution">
    <text evidence="7">The sequence shown here is derived from an EMBL/GenBank/DDBJ whole genome shotgun (WGS) entry which is preliminary data.</text>
</comment>
<dbReference type="STRING" id="307507.A0A2V0P6W5"/>
<dbReference type="GO" id="GO:0005615">
    <property type="term" value="C:extracellular space"/>
    <property type="evidence" value="ECO:0007669"/>
    <property type="project" value="TreeGrafter"/>
</dbReference>
<dbReference type="PANTHER" id="PTHR45938:SF11">
    <property type="entry name" value="WAP, KAZAL, IMMUNOGLOBULIN, KUNITZ AND NTR DOMAIN-CONTAINING PROTEIN 2-LIKE"/>
    <property type="match status" value="1"/>
</dbReference>
<evidence type="ECO:0000259" key="6">
    <source>
        <dbReference type="PROSITE" id="PS50279"/>
    </source>
</evidence>
<dbReference type="FunFam" id="4.10.410.10:FF:000020">
    <property type="entry name" value="Collagen, type VI, alpha 3"/>
    <property type="match status" value="1"/>
</dbReference>
<dbReference type="GO" id="GO:0004867">
    <property type="term" value="F:serine-type endopeptidase inhibitor activity"/>
    <property type="evidence" value="ECO:0007669"/>
    <property type="project" value="InterPro"/>
</dbReference>
<feature type="domain" description="BPTI/Kunitz inhibitor" evidence="6">
    <location>
        <begin position="59"/>
        <end position="109"/>
    </location>
</feature>
<evidence type="ECO:0000256" key="1">
    <source>
        <dbReference type="ARBA" id="ARBA00004613"/>
    </source>
</evidence>
<dbReference type="PANTHER" id="PTHR45938">
    <property type="entry name" value="ACP24A4-RELATED"/>
    <property type="match status" value="1"/>
</dbReference>
<sequence length="170" mass="16296">MAATVSSVFLAALLALSAAAGGAAAAAAAAAGPQATEAEAGKADFPSMVVAAASSRPPCNLPVDAGPCRASIPRWAWGDAAADCVEFAYGGCDGNGNRFASRAECEAACKPGSPLSVEVMPAAVLDAVHATNGSGGAVSGAAALGRVRGPRLPGLLFLASVAIAAAAVSM</sequence>
<name>A0A2V0P6W5_9CHLO</name>
<dbReference type="PRINTS" id="PR00759">
    <property type="entry name" value="BASICPTASE"/>
</dbReference>
<evidence type="ECO:0000256" key="5">
    <source>
        <dbReference type="SAM" id="SignalP"/>
    </source>
</evidence>
<dbReference type="PROSITE" id="PS50279">
    <property type="entry name" value="BPTI_KUNITZ_2"/>
    <property type="match status" value="1"/>
</dbReference>
<feature type="signal peptide" evidence="5">
    <location>
        <begin position="1"/>
        <end position="25"/>
    </location>
</feature>
<dbReference type="EMBL" id="BDRX01000068">
    <property type="protein sequence ID" value="GBF95614.1"/>
    <property type="molecule type" value="Genomic_DNA"/>
</dbReference>
<feature type="chain" id="PRO_5015876027" description="BPTI/Kunitz inhibitor domain-containing protein" evidence="5">
    <location>
        <begin position="26"/>
        <end position="170"/>
    </location>
</feature>
<keyword evidence="3 5" id="KW-0732">Signal</keyword>
<dbReference type="AlphaFoldDB" id="A0A2V0P6W5"/>
<dbReference type="CDD" id="cd00109">
    <property type="entry name" value="Kunitz-type"/>
    <property type="match status" value="1"/>
</dbReference>
<reference evidence="7 8" key="1">
    <citation type="journal article" date="2018" name="Sci. Rep.">
        <title>Raphidocelis subcapitata (=Pseudokirchneriella subcapitata) provides an insight into genome evolution and environmental adaptations in the Sphaeropleales.</title>
        <authorList>
            <person name="Suzuki S."/>
            <person name="Yamaguchi H."/>
            <person name="Nakajima N."/>
            <person name="Kawachi M."/>
        </authorList>
    </citation>
    <scope>NUCLEOTIDE SEQUENCE [LARGE SCALE GENOMIC DNA]</scope>
    <source>
        <strain evidence="7 8">NIES-35</strain>
    </source>
</reference>
<accession>A0A2V0P6W5</accession>
<evidence type="ECO:0000313" key="7">
    <source>
        <dbReference type="EMBL" id="GBF95614.1"/>
    </source>
</evidence>